<sequence>MRRADRLFQIVQILRHRRLTTAQQLADRLEVSVRTVYRDIQDLCLSGVPIEGEAGVGYLLRQEANIPPLMFNEAELEAIQVGMRMVETWGGKSLGSAARQALIKVEAVLPERLRGYHSLMFSPDFYIDQDEFKFLDPLRLACQQRHPVLMNYRDAEKQDSERQIHPLAIYFWRGTWTLLSWCLLRNAFRNFRVDRIQELTVQVKPFPVIPGQELSDYIAQMEAKYEEDCSFNLHSDKSS</sequence>
<dbReference type="Pfam" id="PF08279">
    <property type="entry name" value="HTH_11"/>
    <property type="match status" value="1"/>
</dbReference>
<keyword evidence="5" id="KW-1185">Reference proteome</keyword>
<proteinExistence type="predicted"/>
<reference evidence="4 5" key="1">
    <citation type="submission" date="2022-01" db="EMBL/GenBank/DDBJ databases">
        <title>Whole genome-based taxonomy of the Shewanellaceae.</title>
        <authorList>
            <person name="Martin-Rodriguez A.J."/>
        </authorList>
    </citation>
    <scope>NUCLEOTIDE SEQUENCE [LARGE SCALE GENOMIC DNA]</scope>
    <source>
        <strain evidence="4 5">DSM 21332</strain>
    </source>
</reference>
<gene>
    <name evidence="4" type="ORF">L2725_05360</name>
</gene>
<dbReference type="EMBL" id="JAKIKT010000002">
    <property type="protein sequence ID" value="MCL2913212.1"/>
    <property type="molecule type" value="Genomic_DNA"/>
</dbReference>
<evidence type="ECO:0000313" key="4">
    <source>
        <dbReference type="EMBL" id="MCL2913212.1"/>
    </source>
</evidence>
<dbReference type="InterPro" id="IPR036390">
    <property type="entry name" value="WH_DNA-bd_sf"/>
</dbReference>
<dbReference type="PANTHER" id="PTHR34580">
    <property type="match status" value="1"/>
</dbReference>
<evidence type="ECO:0000256" key="1">
    <source>
        <dbReference type="ARBA" id="ARBA00023015"/>
    </source>
</evidence>
<name>A0ABT0N451_9GAMM</name>
<dbReference type="PROSITE" id="PS51000">
    <property type="entry name" value="HTH_DEOR_2"/>
    <property type="match status" value="1"/>
</dbReference>
<dbReference type="PANTHER" id="PTHR34580:SF3">
    <property type="entry name" value="PROTEIN PAFB"/>
    <property type="match status" value="1"/>
</dbReference>
<keyword evidence="2" id="KW-0804">Transcription</keyword>
<organism evidence="4 5">
    <name type="scientific">Shewanella corallii</name>
    <dbReference type="NCBI Taxonomy" id="560080"/>
    <lineage>
        <taxon>Bacteria</taxon>
        <taxon>Pseudomonadati</taxon>
        <taxon>Pseudomonadota</taxon>
        <taxon>Gammaproteobacteria</taxon>
        <taxon>Alteromonadales</taxon>
        <taxon>Shewanellaceae</taxon>
        <taxon>Shewanella</taxon>
    </lineage>
</organism>
<dbReference type="RefSeq" id="WP_249248026.1">
    <property type="nucleotide sequence ID" value="NZ_JAKIKT010000002.1"/>
</dbReference>
<comment type="caution">
    <text evidence="4">The sequence shown here is derived from an EMBL/GenBank/DDBJ whole genome shotgun (WGS) entry which is preliminary data.</text>
</comment>
<dbReference type="InterPro" id="IPR026881">
    <property type="entry name" value="WYL_dom"/>
</dbReference>
<dbReference type="SUPFAM" id="SSF46785">
    <property type="entry name" value="Winged helix' DNA-binding domain"/>
    <property type="match status" value="1"/>
</dbReference>
<dbReference type="PROSITE" id="PS52050">
    <property type="entry name" value="WYL"/>
    <property type="match status" value="1"/>
</dbReference>
<dbReference type="InterPro" id="IPR013196">
    <property type="entry name" value="HTH_11"/>
</dbReference>
<dbReference type="InterPro" id="IPR051534">
    <property type="entry name" value="CBASS_pafABC_assoc_protein"/>
</dbReference>
<protein>
    <submittedName>
        <fullName evidence="4">YafY family transcriptional regulator</fullName>
    </submittedName>
</protein>
<feature type="domain" description="HTH deoR-type" evidence="3">
    <location>
        <begin position="3"/>
        <end position="58"/>
    </location>
</feature>
<dbReference type="Gene3D" id="1.10.10.10">
    <property type="entry name" value="Winged helix-like DNA-binding domain superfamily/Winged helix DNA-binding domain"/>
    <property type="match status" value="1"/>
</dbReference>
<evidence type="ECO:0000256" key="2">
    <source>
        <dbReference type="ARBA" id="ARBA00023163"/>
    </source>
</evidence>
<dbReference type="Pfam" id="PF13280">
    <property type="entry name" value="WYL"/>
    <property type="match status" value="1"/>
</dbReference>
<evidence type="ECO:0000313" key="5">
    <source>
        <dbReference type="Proteomes" id="UP001202831"/>
    </source>
</evidence>
<dbReference type="InterPro" id="IPR036388">
    <property type="entry name" value="WH-like_DNA-bd_sf"/>
</dbReference>
<keyword evidence="1" id="KW-0805">Transcription regulation</keyword>
<dbReference type="Proteomes" id="UP001202831">
    <property type="component" value="Unassembled WGS sequence"/>
</dbReference>
<accession>A0ABT0N451</accession>
<dbReference type="InterPro" id="IPR001034">
    <property type="entry name" value="DeoR_HTH"/>
</dbReference>
<evidence type="ECO:0000259" key="3">
    <source>
        <dbReference type="PROSITE" id="PS51000"/>
    </source>
</evidence>